<dbReference type="NCBIfam" id="NF003417">
    <property type="entry name" value="PRK04813.1"/>
    <property type="match status" value="4"/>
</dbReference>
<dbReference type="InterPro" id="IPR000873">
    <property type="entry name" value="AMP-dep_synth/lig_dom"/>
</dbReference>
<name>A0A6A6RGZ9_9PLEO</name>
<protein>
    <submittedName>
        <fullName evidence="8">Nonribosomal peptide synthase-like protein</fullName>
    </submittedName>
</protein>
<evidence type="ECO:0000256" key="1">
    <source>
        <dbReference type="ARBA" id="ARBA00004685"/>
    </source>
</evidence>
<dbReference type="FunFam" id="3.30.559.30:FF:000003">
    <property type="entry name" value="Nonribosomal peptide synthase SidD"/>
    <property type="match status" value="2"/>
</dbReference>
<dbReference type="PROSITE" id="PS00012">
    <property type="entry name" value="PHOSPHOPANTETHEINE"/>
    <property type="match status" value="2"/>
</dbReference>
<dbReference type="FunFam" id="3.30.300.30:FF:000015">
    <property type="entry name" value="Nonribosomal peptide synthase SidD"/>
    <property type="match status" value="4"/>
</dbReference>
<dbReference type="FunFam" id="3.40.50.980:FF:000001">
    <property type="entry name" value="Non-ribosomal peptide synthetase"/>
    <property type="match status" value="2"/>
</dbReference>
<dbReference type="Proteomes" id="UP000799753">
    <property type="component" value="Unassembled WGS sequence"/>
</dbReference>
<keyword evidence="2" id="KW-0596">Phosphopantetheine</keyword>
<dbReference type="PANTHER" id="PTHR45398">
    <property type="match status" value="1"/>
</dbReference>
<feature type="region of interest" description="Disordered" evidence="6">
    <location>
        <begin position="6534"/>
        <end position="6556"/>
    </location>
</feature>
<dbReference type="CDD" id="cd05918">
    <property type="entry name" value="A_NRPS_SidN3_like"/>
    <property type="match status" value="4"/>
</dbReference>
<dbReference type="InterPro" id="IPR020806">
    <property type="entry name" value="PKS_PP-bd"/>
</dbReference>
<evidence type="ECO:0000256" key="2">
    <source>
        <dbReference type="ARBA" id="ARBA00022450"/>
    </source>
</evidence>
<evidence type="ECO:0000256" key="5">
    <source>
        <dbReference type="ARBA" id="ARBA00029454"/>
    </source>
</evidence>
<evidence type="ECO:0000256" key="6">
    <source>
        <dbReference type="SAM" id="MobiDB-lite"/>
    </source>
</evidence>
<dbReference type="Gene3D" id="3.30.300.30">
    <property type="match status" value="4"/>
</dbReference>
<dbReference type="SUPFAM" id="SSF52777">
    <property type="entry name" value="CoA-dependent acyltransferases"/>
    <property type="match status" value="18"/>
</dbReference>
<dbReference type="GO" id="GO:0019748">
    <property type="term" value="P:secondary metabolic process"/>
    <property type="evidence" value="ECO:0007669"/>
    <property type="project" value="UniProtKB-ARBA"/>
</dbReference>
<keyword evidence="3" id="KW-0597">Phosphoprotein</keyword>
<dbReference type="PROSITE" id="PS00455">
    <property type="entry name" value="AMP_BINDING"/>
    <property type="match status" value="3"/>
</dbReference>
<dbReference type="InterPro" id="IPR006162">
    <property type="entry name" value="Ppantetheine_attach_site"/>
</dbReference>
<dbReference type="InterPro" id="IPR042099">
    <property type="entry name" value="ANL_N_sf"/>
</dbReference>
<dbReference type="GO" id="GO:0016874">
    <property type="term" value="F:ligase activity"/>
    <property type="evidence" value="ECO:0007669"/>
    <property type="project" value="UniProtKB-KW"/>
</dbReference>
<dbReference type="CDD" id="cd19534">
    <property type="entry name" value="E_NRPS"/>
    <property type="match status" value="3"/>
</dbReference>
<evidence type="ECO:0000256" key="4">
    <source>
        <dbReference type="ARBA" id="ARBA00022598"/>
    </source>
</evidence>
<accession>A0A6A6RGZ9</accession>
<dbReference type="Gene3D" id="3.40.50.12780">
    <property type="entry name" value="N-terminal domain of ligase-like"/>
    <property type="match status" value="4"/>
</dbReference>
<dbReference type="Pfam" id="PF00668">
    <property type="entry name" value="Condensation"/>
    <property type="match status" value="9"/>
</dbReference>
<dbReference type="FunFam" id="3.30.559.10:FF:000017">
    <property type="entry name" value="Nonribosomal peptide synthase Pes1"/>
    <property type="match status" value="2"/>
</dbReference>
<dbReference type="InterPro" id="IPR001242">
    <property type="entry name" value="Condensation_dom"/>
</dbReference>
<dbReference type="InterPro" id="IPR010071">
    <property type="entry name" value="AA_adenyl_dom"/>
</dbReference>
<dbReference type="InterPro" id="IPR023213">
    <property type="entry name" value="CAT-like_dom_sf"/>
</dbReference>
<feature type="domain" description="Carrier" evidence="7">
    <location>
        <begin position="6410"/>
        <end position="6486"/>
    </location>
</feature>
<dbReference type="Gene3D" id="3.30.559.30">
    <property type="entry name" value="Nonribosomal peptide synthetase, condensation domain"/>
    <property type="match status" value="9"/>
</dbReference>
<dbReference type="FunFam" id="3.30.559.10:FF:000031">
    <property type="entry name" value="Nonribosomal peptide synthase Pes1"/>
    <property type="match status" value="1"/>
</dbReference>
<organism evidence="8 9">
    <name type="scientific">Massarina eburnea CBS 473.64</name>
    <dbReference type="NCBI Taxonomy" id="1395130"/>
    <lineage>
        <taxon>Eukaryota</taxon>
        <taxon>Fungi</taxon>
        <taxon>Dikarya</taxon>
        <taxon>Ascomycota</taxon>
        <taxon>Pezizomycotina</taxon>
        <taxon>Dothideomycetes</taxon>
        <taxon>Pleosporomycetidae</taxon>
        <taxon>Pleosporales</taxon>
        <taxon>Massarineae</taxon>
        <taxon>Massarinaceae</taxon>
        <taxon>Massarina</taxon>
    </lineage>
</organism>
<proteinExistence type="inferred from homology"/>
<dbReference type="FunFam" id="3.40.50.12780:FF:000014">
    <property type="entry name" value="Nonribosomal peptide synthetase 1"/>
    <property type="match status" value="4"/>
</dbReference>
<keyword evidence="4" id="KW-0436">Ligase</keyword>
<dbReference type="FunFam" id="3.30.559.30:FF:000005">
    <property type="entry name" value="Nonribosomal peptide synthase Pes1"/>
    <property type="match status" value="3"/>
</dbReference>
<dbReference type="InterPro" id="IPR036736">
    <property type="entry name" value="ACP-like_sf"/>
</dbReference>
<evidence type="ECO:0000313" key="9">
    <source>
        <dbReference type="Proteomes" id="UP000799753"/>
    </source>
</evidence>
<dbReference type="PROSITE" id="PS50075">
    <property type="entry name" value="CARRIER"/>
    <property type="match status" value="6"/>
</dbReference>
<dbReference type="Pfam" id="PF00501">
    <property type="entry name" value="AMP-binding"/>
    <property type="match status" value="4"/>
</dbReference>
<comment type="similarity">
    <text evidence="5">Belongs to the NRP synthetase family.</text>
</comment>
<feature type="domain" description="Carrier" evidence="7">
    <location>
        <begin position="4193"/>
        <end position="4269"/>
    </location>
</feature>
<comment type="pathway">
    <text evidence="1">Mycotoxin biosynthesis.</text>
</comment>
<gene>
    <name evidence="8" type="ORF">P280DRAFT_413892</name>
</gene>
<dbReference type="InterPro" id="IPR045851">
    <property type="entry name" value="AMP-bd_C_sf"/>
</dbReference>
<dbReference type="SUPFAM" id="SSF56801">
    <property type="entry name" value="Acetyl-CoA synthetase-like"/>
    <property type="match status" value="4"/>
</dbReference>
<dbReference type="EMBL" id="MU006833">
    <property type="protein sequence ID" value="KAF2634385.1"/>
    <property type="molecule type" value="Genomic_DNA"/>
</dbReference>
<dbReference type="FunFam" id="3.30.559.30:FF:000002">
    <property type="entry name" value="Nonribosomal peptide synthase Pes1"/>
    <property type="match status" value="3"/>
</dbReference>
<evidence type="ECO:0000313" key="8">
    <source>
        <dbReference type="EMBL" id="KAF2634385.1"/>
    </source>
</evidence>
<feature type="region of interest" description="Disordered" evidence="6">
    <location>
        <begin position="7039"/>
        <end position="7071"/>
    </location>
</feature>
<feature type="region of interest" description="Disordered" evidence="6">
    <location>
        <begin position="7164"/>
        <end position="7191"/>
    </location>
</feature>
<dbReference type="NCBIfam" id="TIGR01733">
    <property type="entry name" value="AA-adenyl-dom"/>
    <property type="match status" value="4"/>
</dbReference>
<feature type="domain" description="Carrier" evidence="7">
    <location>
        <begin position="5271"/>
        <end position="5347"/>
    </location>
</feature>
<dbReference type="GO" id="GO:0031177">
    <property type="term" value="F:phosphopantetheine binding"/>
    <property type="evidence" value="ECO:0007669"/>
    <property type="project" value="InterPro"/>
</dbReference>
<keyword evidence="9" id="KW-1185">Reference proteome</keyword>
<dbReference type="InterPro" id="IPR020845">
    <property type="entry name" value="AMP-binding_CS"/>
</dbReference>
<dbReference type="Gene3D" id="3.30.559.10">
    <property type="entry name" value="Chloramphenicol acetyltransferase-like domain"/>
    <property type="match status" value="9"/>
</dbReference>
<dbReference type="OrthoDB" id="416786at2759"/>
<feature type="compositionally biased region" description="Low complexity" evidence="6">
    <location>
        <begin position="7039"/>
        <end position="7053"/>
    </location>
</feature>
<dbReference type="FunFam" id="3.30.559.10:FF:000016">
    <property type="entry name" value="Nonribosomal peptide synthase Pes1"/>
    <property type="match status" value="3"/>
</dbReference>
<dbReference type="InterPro" id="IPR009081">
    <property type="entry name" value="PP-bd_ACP"/>
</dbReference>
<dbReference type="CDD" id="cd19545">
    <property type="entry name" value="FUM14_C_NRPS-like"/>
    <property type="match status" value="2"/>
</dbReference>
<evidence type="ECO:0000256" key="3">
    <source>
        <dbReference type="ARBA" id="ARBA00022553"/>
    </source>
</evidence>
<feature type="domain" description="Carrier" evidence="7">
    <location>
        <begin position="22"/>
        <end position="98"/>
    </location>
</feature>
<dbReference type="PANTHER" id="PTHR45398:SF1">
    <property type="entry name" value="ENZYME, PUTATIVE (JCVI)-RELATED"/>
    <property type="match status" value="1"/>
</dbReference>
<sequence length="7218" mass="798978">MPPEVYQRALPAAEEVEEIPAEDLSEMERILRSVWAHVLNLPEQQVALERPFLSLGGDSISAMQVMGYCRKKGVSLGVQEILRSRSLRQLATAAKLSESSIEETKEEVEKPFDLTPIQRFWFQLQELGHGHFNQSFYLQVKRPTSAQAFHAAIQQLVSRHSMLRARYSFSDEQGWQQRVTEDVENSYRFRNCKVVDKSETDALIEDSQKCLDHVHGPLFAADLFEIGDQQHAFLTIHHLVVDLVSWRLILEELEDILKGDTLLPPQLPFQKWCQLQKDHTQTLEIDKVLPPVDIPAMDWSYWGMEHRDNTYGNADSTSFALDPSLTASFLSDCHTALKTEPVEVLLTALISSWSRVFKDRPLPAIFNEGHGREPWSSEIDISRTVGWFTCVHPIFVNPSEDIVELLRSVKDFRRQIPGKGRPYFAQRYLTAEGRERFASHWPLEITFNYLGQYQQLERADALLQPLENMAGETQGAVKTADVGYYAPRVSLFEISAIVFKGQLKFAFTFNKDMQHQDRIQEWVSESHKTITELIRTLPTLSPTPTLSDFPLLSLTEQRFRSMLQRLARLGISPPEIEDAYPCSGMQEGLLVSQSKDSATYACITLHEITLPTGRASWEQTAKAWRKVVRHHPLLRTIFLENVGAEEGLYDQIVLKQVDANVVHLECTDEQEAIEKMEKQREVSYDSGRCPPHRFTVCSTVDGRVFCSLEISHAIMDGHSMSLVFRNLKEAYMEKLRDEGPAYSDYISHTMSQPKQASLDYWRSYLKGSESCSFPVLNDGQVVEEKQLKSVRLDFGNISILDLQSFCNNHGVTLANVYHAAWALMLSCYVGSNNVTFGYLTSARDYGDIAGVQDIFGPMINTLVYRCDLSDSSKTLLDIVQTVQKDYLDAIPHRHVALAEVQHMLGLSGANLFNTALSYRRLPPTGPENGTDVQFVELAPIFDPTEFPVSLNMEVSDDAANVDFEYWTDHISDGQAANVASTFVRAVENIVFHANQSLSSLDHLSGKHWQQIQQWNVMPDTLHECVHQRFEAWVGAQPDAPAVRGFDGDYTYAELNAVTDRLAHHLVELGVGPEVFVPTCFDKSSFAVVAMLAVLKAGGAAVPLDANHPKPALESRVEDTGAQVILTTSARSEMFEDVVPDVVIVDSVLLDDLEDVEGPACTTVRPTNPAFVIFTSGSTGRPKGVILEHAAMVTSANAHGTNLGIGPGSRVLQFASYTFDNSLEEMFTTLQRGGCCCVPSEEQRMNDLAGAIAELGADFTDLTPTVASLLNPKDVPSIKTLALGGEALTKAVIDQWKGYVDIHGQYGPSEASINSAWKPFKHGGEPTNIGKAIGSVSWVVEAQNCNRLVPIGCKGELLIEGPILSRGYLNDLEKTNLVFIGAPEWARTSSDGTNERRFYCTGDLVYYTSDGEMMYLGRKDSQVKLNGQRIELGEIEHHMKLNLFTDALSAVELVKFTNATGTKALVGFLCLATGPNDSTPAISDMSESVRAVAKNLEVALANALPAYYVPSMFMPVTSMPMTTSGKLDRKVLRQLASEVPEDQLQAYRLAGKSGRAPSGHIEIALARLWSAVLGLSEDAVGAEDSFFRLGGDSIGAMKLVGASRKEGFVINVANIFSKPKLIDMAGAAIVLSSEQLDAEEEPDTTPFELISDDNRRHIIEFAASECGVFPDLVEDIYPCTRLQEGLIALSTKELGSYVAQIIYRLPADTNIHRFKQAWDSVIAAEAILRTRVIYVEDHGFLQVVIRNTVGAQWQHLADLQDIDETHRQLPAKDGDVLATYTLVGEGTSSPFFVWTAHHAVYDGYSMPSILQKVEQVYRRPDQILSSTAPYSRIVKFLSSIDEKESNDFWLHAFEDIAAPQFPQLPSPDYKVQASSQQLHQINITRRSGMDITMPSMIRAAFGFLLATYSGSDDVLWGEINSGREIPVLGIEEILGPTITTSPMRVQLDRKSTVENYMQGVQRHASAALPFQFAGLQQIRKLSADTALACDFQSMLAIAAGDSMKDPEGGLWNLQSTGSVGTNFFNYALIFSCSVEKDSVHVEAHYDSHVIDSWMVERLLHQFDFILNRFNASDSSRSALGDLVLLNSSDQSIIASRNNKPMHIINKCIHNVIFEDQVILRPSATAIESWDINTLTYRELDDASTRLASRLISLGVKPHTFVPLCFDKSGWAVIAILAVLKTGAAFVPLDFEAPILRIREIVTDVKAEIILCSSQYEGLCRSVPCKTLVVDRSATEAQEGRIQSLPRVESSTPAYILFTSGSTGKPKGAIINHNSFVSSSAAFAPAWNITEKSRVLQFASYAFDCSLIEILSVLMQGGVCCVPSQKERTNDLPGVINRMKINYAALTPSLVRTLQPSQVPGLKHLVLVGEAMSQQDLTTWADRVKLGNGYGPTECSVVATFNSMSSTTKPNNLGKVCTARGWVVAKDNHDLLVPLGAVGELIMEGGGIGAGYLHNPEKTAEAFISDVKWTVGADALEKGEKRRFYKTGDLVKYNEDGTMLYLGRKDDQTKVRGQRLELSEVEHHLVSDPAVQNVLAAVPKSGPCAKRLVGVISLQNVSIESSLELQLLPNDTASLNIASIRDRICERLPSYMVPSLWVAVSRFPLLPSGKMDRKRVVRWLERMDSDTYRIISTLGLEEAKEEADNVESKLQAIFAKVLNLAPEDVRLNQSFLHLGGDSISAMQVSSICRSQGFAISVQDIIRAKSITALSSSVSVSEQSQTPANKAQEYNQPFGLTPIQRVFFDSVGGAYNHFNQSVVLRLSRAFEFEEIKKALTSLVTCHPMLRARYDKDGSDSWRQRIERNPTSFRLRQHHVSSANNSNLRPICDESQATLDVTSGPTFAVDLFEISDTFSQAISLVAHHLVVDVVSWGIILEDLQALLNGSTPPSQSLPFHEWTEQQGVQAKKDTATKVIPLASVPPVDAAYWGMAGEGNVNGDVITEDFELSPKDSMLLLGAQDALATEPLDVFLAAILESFRKVFPDRHTATVYNEGHGREPFDSKQDLSRTVGWFTTLTPIPHPVPSEDPTDILSTLRWVKDFRQRTPGKGRPYFAYSVTEEGQGRFSNRWPVEVAFNYLGRMQALERKDALLQKLDGITTSDIGDDVPRLALFEITAVVAQGTIKLSFGYNRHMKRQAEIKRWISECRRTLVDAVDQLLNARPEPSLSDFKLLPLSYNGMSKLSAVLPSGTTIADIEDIYPCSSMQQGLLLSQMKSPELYAYQCIFEVCSTEPGSSVNPRRLAEAWQVVVHRHPALRTVFIESLSEKGRMEQIVFHAKPGQISWFADCDDENIARFLREQPMIDYREFNTPHRFTICKTKTNRVWVKLDMSHTILDGGSVPNLLNDLARAYGGKLTRSDAGPLFSDFIAHILSSSRESDINYWKSFLSGVEPCFLPALNDGKPGPREAVSYEAHIEYTANIQAFCKTNGVTLSNVLQLTWALVLHYYVGASDISFGVVASGRDIPVKNIEEAAGCFVQMLVCRLSFSDETPIRQLLQTVQADSTNARDHQSCSLADVQHELQLPSLFNTVFTFQRRHISRDPEKTAFLYENIEAADPSEYDMTLNVSDEGIDGITVDFGYWKDKICDAQARNIADTFEKILSSLVTDTDPNATIADLDALPTGSLQQVRDWNAELPPPVRRCVHDIVSEQALLRPRSAKAIEGWDGTFTYQEFDEVTNQLGLHLQTLGVHVGTFVPILFEKSSWTIVSMIAIMKAGAAYVPLDPKHPQSRLRQLIGDVGAQVVLCSRNHHVLASQVAATAFIVDKKAMKTVPPARGQRPKSDVTPDHACYCLFTSGTTGTPKGTIIPHQAFCTSASAFTPILHMDNSTRTFQFASYTFDASCVEILAVLTVGGTVCVPTEDERMSDLCGSIRRFKATWTLLTPSVLGSIKPEWVSCLKTLVVGGEAVPGPVIQKWASQICFVEAYGPTETAIICATCAKSNLQKKIVDADPGTIGMATGCRTWVVHPRNHDVLMPVGSVGELVAEGYIVAAGYLGDEVKTAKAFIENPVWTTTVYGDADSHTVRMYKTGDLVRYNSDGSLTYISRKDTQIKLNGQRIELGEIEFHVKSKFPEGVQSAVELVAPSGRSTKALAAFFCVEGIQREVSADAIQPTSTDLPAADDLLLPMDEQLLSMCKDMENAIAGALPSYMIPSIFIPVSKMPWTAAGKLDRNRLKNLVQNLNREAMAAYRLSSAGNKRKPTTQAEKKLQKLVSSVLNIPLSSVGADDNFIRLGGDSIGAMKLVTAAQADHLNLSVVDIFKTPKLSDLAAKCGSIEKNAPTEQIIEPFDLLASSLSKSQAINELAGQCGISKDMIQDAYPTSPLQEAFVTLSIRQPGAYVAQHILSLAKSVDIVKFKAAWEKTVAELDILRTRIAQLQSGIFLQTVLAEDRITWHEVSSLKKAQEEVTRIPQQLGGKLASYTLVHTASGQRYFSWTLHHSLYDGWSLPLVLERVQRIYQAGVSEVPRTPYTRFVKYLLGSDVSASAKYWKGHLSGAAPYQFPQQSHSAPTTENHHGRVLQQNVKLAPHRHTDITPSTVIRAAWSLLVAAYSGSDDVVFGETLTGRDIAVTGIADICGPVLTTVPSRVQIDRNITVVELLKRIAGNAADRIPHQHFGLSEIKRLDSDAAAACDFQNLLIIQTGAEEATDSMWSFHDDGTQANFFTYPLVIECTATRSSVEISAHFNVNIISDWEVQRILYQLDSILSQLNSVSNVRDIRVFSTQDMDMVRKWNVREPLVVDDTIHSLFFEQVKLRPNATAVSAFDGEFTYAELRDLSSRLAQKLIALGAGPEKLIPLCVDKSRWAIVAIMGILISGSGFVPLSPQHPISRHRQIISNCNATIIVCSPEYATRFSGVSIVPIDESSIRQLPPPRSQALSQANSNNVAYVMFTSGSTGSPKGVVIEHRAFVSSSIAMRKTLNMDAPSTRVFQFASFVFDVSMLEILTTLTCGATVAVPSEQERTADLAGAINRLKATWTCLTPSVANILEGPSAVPTLKTFASAAEALTPETIDKWASGLQLMNAYGPTENSVLSMVNSHVSTERDPLSIGHALESARSWLTQPNNPHRLAPVGAVAELCIEGTLLAREYLDNPSKTAEVFIDNPVFLKEFTNTSHARIYRTGDLVKYAPDGSVKYLGRKDNQVKLAGQRIELGEIEHHLQADDRVELAVVLMPKSGPGKRKLTAVVAFHNIPDGAITTGGPWNTPITHPKILGQISEAKDRLSDLVPPYMVPSIWVAVPSIPRLASAKLDKTLVNSWMSNMNDDVYRQILEVESTMESSVPVTSGVKELQKICARVLNVPVDEVKTNKSWLSLGGDSLVGMHFLAQCRKEGISITLNQLLRAKSLAQLSQTVTIATSNEHAEAQTDKPFDLSPVQQFYFQNIGEETNSHFNQSFTLRISRTVDAEAIKKSLDAVVQCHSMLRARFVKSASGKWQQIIRGDTKGAYKLEAHTISTIHSAIKLISATQQSLNIADGPLFAIDLFNIQSDKQVLFITAHHLIIDVVSWGIILGDLEECINSGSSNLLHKELPFQTWVEKQAAHTLQPDQLEATSKQSLNVKPADLAFWGMDDRSNVYGDVERESFTVDKDMSTMALEHHTALRTDVVDLFIAAITHSFSRVFINRQTPTVFNESHGREPWESSNIDLSRTVGWFTAMYPIHISIAEDEDDVIQTIREVKDLRRKVVDNGRPYFAHRFLTEDGKQRFADHEPMEILFNYLGKSQNRESDDALFQPVEFDEDEEAVMSDTGAMTKRLALFEISASITHGKINFDFMYNQNQKNRKGIRRWISECQRTLEEMVNSLAKIKTPQPTLADFPLLPLESYARLDRVIKTLPSVGITSFDQVSEMYPCAAIQEGMVLSQIKDPNSYWSFATFEVKSKHGAVDPQRVAAAWKKVVARHPALRTVFVDSVCKGGVFDQVVLKDPDTGLLTYRCSDSDLTSKLNSVKYANHNGTRKPLLPHQFTIVQATSGKVVVKIEINHSVIDGGSWAVLTQDIQNAYGGRLSEEEGPLYSDYIKYIRSLPAGAAINYWKEQLRGVKPCYFPIIPQHSSKQRQLRSLYMDFNRFSDIQTLAEKSSVTFANILLAAWALLLRAVTMEDDVCFGYLTSGRNVPVDNVEDAVGAFINMLVSRIKVSRSLSLLEVFQKMQGDFIESLPYQHCSLAQFQHDLGLSGKALFNTAISVQNYGATTTQESSYSDDIEFVDLDAHDPSEFAITVSIDATRGEEAVKFAYWTDVVSDEEAKSVSTMMRKILTQAVADMNMSVAELDTAIQDKPAKQEIKSTYLTPNRSTSRPTPLRHRTGSEVSIRSIRSIPRIEPPNATPAGTPDWSTLIRSIVSEMVPQIVDQVMAKNKNAAPPAQATVNEMSNQMTNMLARKASMSIRRPTLERKMSTASDAESRISIAADMVAAAGVMATEALKSVPPDFVEKKLMTLWGELLDMVEESIEKDDSFFQLGGDSIIAMRLVGAAREEGLSMTVADVFKNPTFADMARVVRVAGEVIDQVMSQAGDGKSVTGVASSSKPRIQLPERTASAWKDFESIVSEHAIADDTTDGGNSPPAKREERSETNFKKWQGFSTDTGSQTLPRRISHKHRMPTTILEDPSIQTSKSISLLGDPNVESVISKVQVFKGGISDVLPVTDFQSLAITGTLLESRWMLNHFYLDGDGPLDIRRLKQAAFRVVQVFDILRTVFVPYGDRFLQVVLRKLQPEFIFQETDLDLEKFTTELRQKDREHGPRLGEAFVQFVVAKQKKTGRYRIFLRISHAQYDGVCLPRILDSLQAGYNGLPISNAPSYGAYVREIATTKTVAGAHDHWREILRGSVMTPIVDRYGPNYQRAAGQTVNLTRMLTVHSLSYVNITAATVMKAAWAATLARVASKSDIVFGHVISGRNSAIKDIESIVGPCLNMVPVRVVYRPEWTVLDLLSYIQDQQISNMPYESLGFREITRNCTDWPDWTNFSSVLQHNQSIIHADDASFKLGTSEFKLGVAAAEEDFADFSVLTTSRGGNQVEVILTYAPNSTITKDNAQNVFEMLCANVVAFSEDPYALLPSPSELSSGSSTTITSEVGRKNSAEKAPLTLPTNTGLSKSEINNLATLLRSAWSQILRPNDAGTPVPIDLGTHFFENGGDIMGLAQVASILDQEGLRVRVEDLISAPLFVEQVGLLAEEKKKVIAKEEMSPWGEKGVRKEKEKEKKQEKEREAKLERVESGLGKVLERMRLRRRDSSKREKM</sequence>
<dbReference type="SUPFAM" id="SSF47336">
    <property type="entry name" value="ACP-like"/>
    <property type="match status" value="6"/>
</dbReference>
<dbReference type="SMART" id="SM00823">
    <property type="entry name" value="PKS_PP"/>
    <property type="match status" value="4"/>
</dbReference>
<dbReference type="Pfam" id="PF00550">
    <property type="entry name" value="PP-binding"/>
    <property type="match status" value="6"/>
</dbReference>
<dbReference type="CDD" id="cd19542">
    <property type="entry name" value="CT_NRPS-like"/>
    <property type="match status" value="4"/>
</dbReference>
<feature type="domain" description="Carrier" evidence="7">
    <location>
        <begin position="1555"/>
        <end position="1631"/>
    </location>
</feature>
<dbReference type="Gene3D" id="1.10.1200.10">
    <property type="entry name" value="ACP-like"/>
    <property type="match status" value="7"/>
</dbReference>
<evidence type="ECO:0000259" key="7">
    <source>
        <dbReference type="PROSITE" id="PS50075"/>
    </source>
</evidence>
<feature type="domain" description="Carrier" evidence="7">
    <location>
        <begin position="2639"/>
        <end position="2715"/>
    </location>
</feature>
<reference evidence="8" key="1">
    <citation type="journal article" date="2020" name="Stud. Mycol.">
        <title>101 Dothideomycetes genomes: a test case for predicting lifestyles and emergence of pathogens.</title>
        <authorList>
            <person name="Haridas S."/>
            <person name="Albert R."/>
            <person name="Binder M."/>
            <person name="Bloem J."/>
            <person name="Labutti K."/>
            <person name="Salamov A."/>
            <person name="Andreopoulos B."/>
            <person name="Baker S."/>
            <person name="Barry K."/>
            <person name="Bills G."/>
            <person name="Bluhm B."/>
            <person name="Cannon C."/>
            <person name="Castanera R."/>
            <person name="Culley D."/>
            <person name="Daum C."/>
            <person name="Ezra D."/>
            <person name="Gonzalez J."/>
            <person name="Henrissat B."/>
            <person name="Kuo A."/>
            <person name="Liang C."/>
            <person name="Lipzen A."/>
            <person name="Lutzoni F."/>
            <person name="Magnuson J."/>
            <person name="Mondo S."/>
            <person name="Nolan M."/>
            <person name="Ohm R."/>
            <person name="Pangilinan J."/>
            <person name="Park H.-J."/>
            <person name="Ramirez L."/>
            <person name="Alfaro M."/>
            <person name="Sun H."/>
            <person name="Tritt A."/>
            <person name="Yoshinaga Y."/>
            <person name="Zwiers L.-H."/>
            <person name="Turgeon B."/>
            <person name="Goodwin S."/>
            <person name="Spatafora J."/>
            <person name="Crous P."/>
            <person name="Grigoriev I."/>
        </authorList>
    </citation>
    <scope>NUCLEOTIDE SEQUENCE</scope>
    <source>
        <strain evidence="8">CBS 473.64</strain>
    </source>
</reference>
<dbReference type="FunFam" id="1.10.1200.10:FF:000005">
    <property type="entry name" value="Nonribosomal peptide synthetase 1"/>
    <property type="match status" value="3"/>
</dbReference>